<evidence type="ECO:0000256" key="1">
    <source>
        <dbReference type="SAM" id="MobiDB-lite"/>
    </source>
</evidence>
<comment type="caution">
    <text evidence="3">The sequence shown here is derived from an EMBL/GenBank/DDBJ whole genome shotgun (WGS) entry which is preliminary data.</text>
</comment>
<sequence>MEEQREKSRSVGDCREPMKEAGLSSKVQTLVGEDDNTVKVSNLGVSDVSEADASLKAANGKVGDSVSVVGSVEDVVETKDNVEESNVVSSVSGEVETKVNAEKTVSSDDVERAVAITERETERNGMDVDAGAVVVKPVEGSKLCKDVQRVSEMKKGENLELFPTDLITEMFSRLPAKSAARFRILSKQWESILSSPDFKELFLAKSRARPRLLFAVFRYGQWSFFSSPQPQYSSDKPLVLAADFHTKFSGDASRYPCSYASGLLFFPDMFIPGEGRYSLPVLRSPVTGQYKSLPYVSVGRHCRSFLGFDPIEKQFKVLTEGDRFAREKNRHQVLTLETGELSWRSKPDCPRYSGCLCEATCIDGVLYFLADHVLDLPRALVCFDVRTEEFKFVAAECFTDPTATKLVSYKGKLGGVNCKYVKVDGRHSLELCMWVLEDVEQQEWSHHVYTFWDDKLGYPCNASVAGVTSNGEIVLSLGYTCKPFYVFYFSPERNTLQSVEIQGFGAKFEAVGTRGRVHAFLDHVEDLSVYDAVAKHLKSSVSPPSTCEEEEDEPSCH</sequence>
<organism evidence="3 4">
    <name type="scientific">Microthlaspi erraticum</name>
    <dbReference type="NCBI Taxonomy" id="1685480"/>
    <lineage>
        <taxon>Eukaryota</taxon>
        <taxon>Viridiplantae</taxon>
        <taxon>Streptophyta</taxon>
        <taxon>Embryophyta</taxon>
        <taxon>Tracheophyta</taxon>
        <taxon>Spermatophyta</taxon>
        <taxon>Magnoliopsida</taxon>
        <taxon>eudicotyledons</taxon>
        <taxon>Gunneridae</taxon>
        <taxon>Pentapetalae</taxon>
        <taxon>rosids</taxon>
        <taxon>malvids</taxon>
        <taxon>Brassicales</taxon>
        <taxon>Brassicaceae</taxon>
        <taxon>Coluteocarpeae</taxon>
        <taxon>Microthlaspi</taxon>
    </lineage>
</organism>
<dbReference type="InterPro" id="IPR001810">
    <property type="entry name" value="F-box_dom"/>
</dbReference>
<dbReference type="NCBIfam" id="TIGR01640">
    <property type="entry name" value="F_box_assoc_1"/>
    <property type="match status" value="1"/>
</dbReference>
<dbReference type="InterPro" id="IPR036047">
    <property type="entry name" value="F-box-like_dom_sf"/>
</dbReference>
<feature type="domain" description="F-box" evidence="2">
    <location>
        <begin position="156"/>
        <end position="201"/>
    </location>
</feature>
<evidence type="ECO:0000259" key="2">
    <source>
        <dbReference type="PROSITE" id="PS50181"/>
    </source>
</evidence>
<dbReference type="Pfam" id="PF08268">
    <property type="entry name" value="FBA_3"/>
    <property type="match status" value="1"/>
</dbReference>
<dbReference type="InterPro" id="IPR017451">
    <property type="entry name" value="F-box-assoc_interact_dom"/>
</dbReference>
<dbReference type="Pfam" id="PF00646">
    <property type="entry name" value="F-box"/>
    <property type="match status" value="1"/>
</dbReference>
<keyword evidence="4" id="KW-1185">Reference proteome</keyword>
<dbReference type="SMART" id="SM00256">
    <property type="entry name" value="FBOX"/>
    <property type="match status" value="1"/>
</dbReference>
<dbReference type="AlphaFoldDB" id="A0A6D2KNX2"/>
<feature type="region of interest" description="Disordered" evidence="1">
    <location>
        <begin position="1"/>
        <end position="22"/>
    </location>
</feature>
<proteinExistence type="predicted"/>
<dbReference type="PANTHER" id="PTHR31111">
    <property type="entry name" value="BNAA05G37150D PROTEIN-RELATED"/>
    <property type="match status" value="1"/>
</dbReference>
<accession>A0A6D2KNX2</accession>
<dbReference type="PROSITE" id="PS50181">
    <property type="entry name" value="FBOX"/>
    <property type="match status" value="1"/>
</dbReference>
<dbReference type="Proteomes" id="UP000467841">
    <property type="component" value="Unassembled WGS sequence"/>
</dbReference>
<name>A0A6D2KNX2_9BRAS</name>
<evidence type="ECO:0000313" key="3">
    <source>
        <dbReference type="EMBL" id="CAA7050762.1"/>
    </source>
</evidence>
<dbReference type="EMBL" id="CACVBM020001452">
    <property type="protein sequence ID" value="CAA7050762.1"/>
    <property type="molecule type" value="Genomic_DNA"/>
</dbReference>
<dbReference type="PANTHER" id="PTHR31111:SF88">
    <property type="entry name" value="F-BOX ASSOCIATED DOMAIN-CONTAINING PROTEIN"/>
    <property type="match status" value="1"/>
</dbReference>
<protein>
    <recommendedName>
        <fullName evidence="2">F-box domain-containing protein</fullName>
    </recommendedName>
</protein>
<reference evidence="3" key="1">
    <citation type="submission" date="2020-01" db="EMBL/GenBank/DDBJ databases">
        <authorList>
            <person name="Mishra B."/>
        </authorList>
    </citation>
    <scope>NUCLEOTIDE SEQUENCE [LARGE SCALE GENOMIC DNA]</scope>
</reference>
<dbReference type="OrthoDB" id="5319261at2759"/>
<feature type="compositionally biased region" description="Basic and acidic residues" evidence="1">
    <location>
        <begin position="1"/>
        <end position="19"/>
    </location>
</feature>
<gene>
    <name evidence="3" type="ORF">MERR_LOCUS37997</name>
</gene>
<evidence type="ECO:0000313" key="4">
    <source>
        <dbReference type="Proteomes" id="UP000467841"/>
    </source>
</evidence>
<dbReference type="InterPro" id="IPR013187">
    <property type="entry name" value="F-box-assoc_dom_typ3"/>
</dbReference>
<dbReference type="SUPFAM" id="SSF81383">
    <property type="entry name" value="F-box domain"/>
    <property type="match status" value="1"/>
</dbReference>
<dbReference type="CDD" id="cd22157">
    <property type="entry name" value="F-box_AtFBW1-like"/>
    <property type="match status" value="1"/>
</dbReference>